<dbReference type="GO" id="GO:0008206">
    <property type="term" value="P:bile acid metabolic process"/>
    <property type="evidence" value="ECO:0007669"/>
    <property type="project" value="UniProtKB-ARBA"/>
</dbReference>
<dbReference type="PRINTS" id="PR00081">
    <property type="entry name" value="GDHRDH"/>
</dbReference>
<dbReference type="InterPro" id="IPR036291">
    <property type="entry name" value="NAD(P)-bd_dom_sf"/>
</dbReference>
<evidence type="ECO:0000313" key="4">
    <source>
        <dbReference type="Proteomes" id="UP000030437"/>
    </source>
</evidence>
<dbReference type="PRINTS" id="PR00080">
    <property type="entry name" value="SDRFAMILY"/>
</dbReference>
<dbReference type="Proteomes" id="UP000030437">
    <property type="component" value="Unassembled WGS sequence"/>
</dbReference>
<proteinExistence type="inferred from homology"/>
<keyword evidence="2" id="KW-0560">Oxidoreductase</keyword>
<dbReference type="CDD" id="cd05233">
    <property type="entry name" value="SDR_c"/>
    <property type="match status" value="1"/>
</dbReference>
<comment type="caution">
    <text evidence="3">The sequence shown here is derived from an EMBL/GenBank/DDBJ whole genome shotgun (WGS) entry which is preliminary data.</text>
</comment>
<dbReference type="PANTHER" id="PTHR24321">
    <property type="entry name" value="DEHYDROGENASES, SHORT CHAIN"/>
    <property type="match status" value="1"/>
</dbReference>
<comment type="similarity">
    <text evidence="1">Belongs to the short-chain dehydrogenases/reductases (SDR) family.</text>
</comment>
<dbReference type="OrthoDB" id="9803333at2"/>
<gene>
    <name evidence="3" type="ORF">CD32_21555</name>
</gene>
<dbReference type="Gene3D" id="3.40.50.720">
    <property type="entry name" value="NAD(P)-binding Rossmann-like Domain"/>
    <property type="match status" value="1"/>
</dbReference>
<keyword evidence="4" id="KW-1185">Reference proteome</keyword>
<protein>
    <submittedName>
        <fullName evidence="3">3-ketoacyl-ACP reductase</fullName>
    </submittedName>
</protein>
<dbReference type="SUPFAM" id="SSF51735">
    <property type="entry name" value="NAD(P)-binding Rossmann-fold domains"/>
    <property type="match status" value="1"/>
</dbReference>
<name>A0A0A3IEL3_9BACI</name>
<dbReference type="Pfam" id="PF13561">
    <property type="entry name" value="adh_short_C2"/>
    <property type="match status" value="1"/>
</dbReference>
<dbReference type="FunFam" id="3.40.50.720:FF:000084">
    <property type="entry name" value="Short-chain dehydrogenase reductase"/>
    <property type="match status" value="1"/>
</dbReference>
<organism evidence="3 4">
    <name type="scientific">Lysinibacillus odysseyi 34hs-1 = NBRC 100172</name>
    <dbReference type="NCBI Taxonomy" id="1220589"/>
    <lineage>
        <taxon>Bacteria</taxon>
        <taxon>Bacillati</taxon>
        <taxon>Bacillota</taxon>
        <taxon>Bacilli</taxon>
        <taxon>Bacillales</taxon>
        <taxon>Bacillaceae</taxon>
        <taxon>Lysinibacillus</taxon>
    </lineage>
</organism>
<evidence type="ECO:0000256" key="1">
    <source>
        <dbReference type="ARBA" id="ARBA00006484"/>
    </source>
</evidence>
<dbReference type="AlphaFoldDB" id="A0A0A3IEL3"/>
<dbReference type="RefSeq" id="WP_036158934.1">
    <property type="nucleotide sequence ID" value="NZ_AVCX01000001.1"/>
</dbReference>
<dbReference type="InterPro" id="IPR020904">
    <property type="entry name" value="Sc_DH/Rdtase_CS"/>
</dbReference>
<dbReference type="InterPro" id="IPR002347">
    <property type="entry name" value="SDR_fam"/>
</dbReference>
<sequence>MKLQNKVAIITGAASGMGKAIAEGYAQEGANVVVSDMNLEGAKAVADAIMANGGTAFAIDTNVTKDEDLQRLFDETLAQYGKLDILVNNAGIMDGMEPVNEVQDARWDMIFAVNTTAVMKTMRIATELFLKQGHGVIVNNISAGGLHGGRAGAAYTASKHAVVGLTKNTAFMFADKGIRCNGIAPGAVMTNISASMTNISEYGAGKQQLGMSLNPRVGQPEEIAKLAIFLGSEDASFINGVVVTADGGWTTY</sequence>
<dbReference type="PANTHER" id="PTHR24321:SF8">
    <property type="entry name" value="ESTRADIOL 17-BETA-DEHYDROGENASE 8-RELATED"/>
    <property type="match status" value="1"/>
</dbReference>
<accession>A0A0A3IEL3</accession>
<reference evidence="3 4" key="1">
    <citation type="submission" date="2014-02" db="EMBL/GenBank/DDBJ databases">
        <title>Draft genome sequence of Lysinibacillus odysseyi NBRC 100172.</title>
        <authorList>
            <person name="Zhang F."/>
            <person name="Wang G."/>
            <person name="Zhang L."/>
        </authorList>
    </citation>
    <scope>NUCLEOTIDE SEQUENCE [LARGE SCALE GENOMIC DNA]</scope>
    <source>
        <strain evidence="3 4">NBRC 100172</strain>
    </source>
</reference>
<dbReference type="GO" id="GO:0016491">
    <property type="term" value="F:oxidoreductase activity"/>
    <property type="evidence" value="ECO:0007669"/>
    <property type="project" value="UniProtKB-KW"/>
</dbReference>
<dbReference type="eggNOG" id="COG1028">
    <property type="taxonomic scope" value="Bacteria"/>
</dbReference>
<evidence type="ECO:0000256" key="2">
    <source>
        <dbReference type="ARBA" id="ARBA00023002"/>
    </source>
</evidence>
<evidence type="ECO:0000313" key="3">
    <source>
        <dbReference type="EMBL" id="KGR81900.1"/>
    </source>
</evidence>
<dbReference type="STRING" id="1220589.CD32_21555"/>
<dbReference type="NCBIfam" id="NF005559">
    <property type="entry name" value="PRK07231.1"/>
    <property type="match status" value="1"/>
</dbReference>
<dbReference type="PROSITE" id="PS00061">
    <property type="entry name" value="ADH_SHORT"/>
    <property type="match status" value="1"/>
</dbReference>
<dbReference type="EMBL" id="JPVP01000060">
    <property type="protein sequence ID" value="KGR81900.1"/>
    <property type="molecule type" value="Genomic_DNA"/>
</dbReference>